<dbReference type="InterPro" id="IPR037185">
    <property type="entry name" value="EmrE-like"/>
</dbReference>
<feature type="transmembrane region" description="Helical" evidence="1">
    <location>
        <begin position="33"/>
        <end position="53"/>
    </location>
</feature>
<dbReference type="RefSeq" id="WP_309311906.1">
    <property type="nucleotide sequence ID" value="NZ_CP133592.1"/>
</dbReference>
<keyword evidence="4" id="KW-1185">Reference proteome</keyword>
<dbReference type="GO" id="GO:0016020">
    <property type="term" value="C:membrane"/>
    <property type="evidence" value="ECO:0007669"/>
    <property type="project" value="InterPro"/>
</dbReference>
<name>A0AA51YK17_9EURY</name>
<keyword evidence="1" id="KW-1133">Transmembrane helix</keyword>
<dbReference type="Gene3D" id="1.10.3730.20">
    <property type="match status" value="1"/>
</dbReference>
<dbReference type="InterPro" id="IPR000620">
    <property type="entry name" value="EamA_dom"/>
</dbReference>
<evidence type="ECO:0000313" key="3">
    <source>
        <dbReference type="EMBL" id="WMW26110.1"/>
    </source>
</evidence>
<reference evidence="3 4" key="1">
    <citation type="submission" date="2023-08" db="EMBL/GenBank/DDBJ databases">
        <title>Methanolobus mangrovi sp. nov. and Methanolobus sediminis sp. nov, two novel methylotrophic methanogens isolated from mangrove sediments in China.</title>
        <authorList>
            <person name="Zhou J."/>
        </authorList>
    </citation>
    <scope>NUCLEOTIDE SEQUENCE [LARGE SCALE GENOMIC DNA]</scope>
    <source>
        <strain evidence="3 4">FTZ6</strain>
    </source>
</reference>
<feature type="transmembrane region" description="Helical" evidence="1">
    <location>
        <begin position="148"/>
        <end position="165"/>
    </location>
</feature>
<dbReference type="PANTHER" id="PTHR22911:SF137">
    <property type="entry name" value="SOLUTE CARRIER FAMILY 35 MEMBER G2-RELATED"/>
    <property type="match status" value="1"/>
</dbReference>
<evidence type="ECO:0000313" key="4">
    <source>
        <dbReference type="Proteomes" id="UP001182908"/>
    </source>
</evidence>
<dbReference type="PANTHER" id="PTHR22911">
    <property type="entry name" value="ACYL-MALONYL CONDENSING ENZYME-RELATED"/>
    <property type="match status" value="1"/>
</dbReference>
<sequence>MELSIAIFGLVAALCWGAGDFSGGVATKRNGVMIVAIISQAIGLIILTVSAIIFKENIPPNTDLLLGAVAGLCGGAGLLALYHALSVEKMGIVAPVTAVWSAAIPMVFGMITEGMPTMSQLIGFAFAFAGVWLISRDETSQRLELEKIKLPLLAGTGFGLFMILIDQVQSSGIFWPLVGTKMATIPAFIIVAYYGKKLTIPGIKYLPLIVLAGILDIGGNVFYVLAAKTGRLDIAAILASLYPAVTVLLAWVLLKERLKNRQWIGVFAVLVAVMLIT</sequence>
<gene>
    <name evidence="3" type="ORF">RE474_05150</name>
</gene>
<feature type="transmembrane region" description="Helical" evidence="1">
    <location>
        <begin position="118"/>
        <end position="136"/>
    </location>
</feature>
<feature type="transmembrane region" description="Helical" evidence="1">
    <location>
        <begin position="65"/>
        <end position="85"/>
    </location>
</feature>
<feature type="domain" description="EamA" evidence="2">
    <location>
        <begin position="152"/>
        <end position="277"/>
    </location>
</feature>
<feature type="transmembrane region" description="Helical" evidence="1">
    <location>
        <begin position="232"/>
        <end position="254"/>
    </location>
</feature>
<dbReference type="AlphaFoldDB" id="A0AA51YK17"/>
<accession>A0AA51YK17</accession>
<dbReference type="KEGG" id="mseb:RE474_05150"/>
<protein>
    <submittedName>
        <fullName evidence="3">DMT family transporter</fullName>
    </submittedName>
</protein>
<feature type="transmembrane region" description="Helical" evidence="1">
    <location>
        <begin position="172"/>
        <end position="193"/>
    </location>
</feature>
<keyword evidence="1" id="KW-0472">Membrane</keyword>
<dbReference type="Proteomes" id="UP001182908">
    <property type="component" value="Chromosome"/>
</dbReference>
<evidence type="ECO:0000256" key="1">
    <source>
        <dbReference type="SAM" id="Phobius"/>
    </source>
</evidence>
<feature type="transmembrane region" description="Helical" evidence="1">
    <location>
        <begin position="91"/>
        <end position="111"/>
    </location>
</feature>
<dbReference type="SUPFAM" id="SSF103481">
    <property type="entry name" value="Multidrug resistance efflux transporter EmrE"/>
    <property type="match status" value="2"/>
</dbReference>
<proteinExistence type="predicted"/>
<dbReference type="Pfam" id="PF00892">
    <property type="entry name" value="EamA"/>
    <property type="match status" value="2"/>
</dbReference>
<feature type="transmembrane region" description="Helical" evidence="1">
    <location>
        <begin position="205"/>
        <end position="225"/>
    </location>
</feature>
<evidence type="ECO:0000259" key="2">
    <source>
        <dbReference type="Pfam" id="PF00892"/>
    </source>
</evidence>
<feature type="domain" description="EamA" evidence="2">
    <location>
        <begin position="5"/>
        <end position="135"/>
    </location>
</feature>
<dbReference type="EMBL" id="CP133592">
    <property type="protein sequence ID" value="WMW26110.1"/>
    <property type="molecule type" value="Genomic_DNA"/>
</dbReference>
<organism evidence="3 4">
    <name type="scientific">Methanolobus sediminis</name>
    <dbReference type="NCBI Taxonomy" id="3072978"/>
    <lineage>
        <taxon>Archaea</taxon>
        <taxon>Methanobacteriati</taxon>
        <taxon>Methanobacteriota</taxon>
        <taxon>Stenosarchaea group</taxon>
        <taxon>Methanomicrobia</taxon>
        <taxon>Methanosarcinales</taxon>
        <taxon>Methanosarcinaceae</taxon>
        <taxon>Methanolobus</taxon>
    </lineage>
</organism>
<dbReference type="GeneID" id="84232081"/>
<keyword evidence="1" id="KW-0812">Transmembrane</keyword>